<dbReference type="EMBL" id="CABITT030000001">
    <property type="protein sequence ID" value="VVA92040.1"/>
    <property type="molecule type" value="Genomic_DNA"/>
</dbReference>
<dbReference type="Proteomes" id="UP000489600">
    <property type="component" value="Unassembled WGS sequence"/>
</dbReference>
<gene>
    <name evidence="2" type="ORF">ANE_LOCUS2485</name>
</gene>
<name>A0A565ARJ9_9BRAS</name>
<accession>A0A565ARJ9</accession>
<evidence type="ECO:0008006" key="4">
    <source>
        <dbReference type="Google" id="ProtNLM"/>
    </source>
</evidence>
<proteinExistence type="predicted"/>
<dbReference type="AlphaFoldDB" id="A0A565ARJ9"/>
<dbReference type="OrthoDB" id="186625at2759"/>
<sequence>MVRFYLISPDGYGAHPPSRSSDYGGYGPQSGHGGYGAPPPPHTQGSFGSPFASLVPSALPPGTDPNIVACFKAADRDCSGFINDKDKELRGALSHRHPNLVVVGDRHS</sequence>
<feature type="region of interest" description="Disordered" evidence="1">
    <location>
        <begin position="1"/>
        <end position="58"/>
    </location>
</feature>
<dbReference type="PANTHER" id="PTHR46824">
    <property type="entry name" value="CALCIUM-BINDING PROTEIN CML48-RELATED"/>
    <property type="match status" value="1"/>
</dbReference>
<dbReference type="InterPro" id="IPR044590">
    <property type="entry name" value="CML48/49/50"/>
</dbReference>
<comment type="caution">
    <text evidence="2">The sequence shown here is derived from an EMBL/GenBank/DDBJ whole genome shotgun (WGS) entry which is preliminary data.</text>
</comment>
<dbReference type="PANTHER" id="PTHR46824:SF1">
    <property type="entry name" value="CALCIUM-BINDING PROTEIN CML49-RELATED"/>
    <property type="match status" value="1"/>
</dbReference>
<organism evidence="2 3">
    <name type="scientific">Arabis nemorensis</name>
    <dbReference type="NCBI Taxonomy" id="586526"/>
    <lineage>
        <taxon>Eukaryota</taxon>
        <taxon>Viridiplantae</taxon>
        <taxon>Streptophyta</taxon>
        <taxon>Embryophyta</taxon>
        <taxon>Tracheophyta</taxon>
        <taxon>Spermatophyta</taxon>
        <taxon>Magnoliopsida</taxon>
        <taxon>eudicotyledons</taxon>
        <taxon>Gunneridae</taxon>
        <taxon>Pentapetalae</taxon>
        <taxon>rosids</taxon>
        <taxon>malvids</taxon>
        <taxon>Brassicales</taxon>
        <taxon>Brassicaceae</taxon>
        <taxon>Arabideae</taxon>
        <taxon>Arabis</taxon>
    </lineage>
</organism>
<feature type="compositionally biased region" description="Gly residues" evidence="1">
    <location>
        <begin position="24"/>
        <end position="36"/>
    </location>
</feature>
<keyword evidence="3" id="KW-1185">Reference proteome</keyword>
<evidence type="ECO:0000256" key="1">
    <source>
        <dbReference type="SAM" id="MobiDB-lite"/>
    </source>
</evidence>
<evidence type="ECO:0000313" key="2">
    <source>
        <dbReference type="EMBL" id="VVA92040.1"/>
    </source>
</evidence>
<reference evidence="2" key="1">
    <citation type="submission" date="2019-07" db="EMBL/GenBank/DDBJ databases">
        <authorList>
            <person name="Dittberner H."/>
        </authorList>
    </citation>
    <scope>NUCLEOTIDE SEQUENCE [LARGE SCALE GENOMIC DNA]</scope>
</reference>
<protein>
    <recommendedName>
        <fullName evidence="4">EF-hand domain-containing protein</fullName>
    </recommendedName>
</protein>
<evidence type="ECO:0000313" key="3">
    <source>
        <dbReference type="Proteomes" id="UP000489600"/>
    </source>
</evidence>